<reference evidence="1" key="1">
    <citation type="submission" date="2013-11" db="EMBL/GenBank/DDBJ databases">
        <title>The Genome Sequence of Phytophthora parasitica CJ02B3.</title>
        <authorList>
            <consortium name="The Broad Institute Genomics Platform"/>
            <person name="Russ C."/>
            <person name="Tyler B."/>
            <person name="Panabieres F."/>
            <person name="Shan W."/>
            <person name="Tripathy S."/>
            <person name="Grunwald N."/>
            <person name="Machado M."/>
            <person name="Johnson C.S."/>
            <person name="Arredondo F."/>
            <person name="Hong C."/>
            <person name="Coffey M."/>
            <person name="Young S.K."/>
            <person name="Zeng Q."/>
            <person name="Gargeya S."/>
            <person name="Fitzgerald M."/>
            <person name="Abouelleil A."/>
            <person name="Alvarado L."/>
            <person name="Chapman S.B."/>
            <person name="Gainer-Dewar J."/>
            <person name="Goldberg J."/>
            <person name="Griggs A."/>
            <person name="Gujja S."/>
            <person name="Hansen M."/>
            <person name="Howarth C."/>
            <person name="Imamovic A."/>
            <person name="Ireland A."/>
            <person name="Larimer J."/>
            <person name="McCowan C."/>
            <person name="Murphy C."/>
            <person name="Pearson M."/>
            <person name="Poon T.W."/>
            <person name="Priest M."/>
            <person name="Roberts A."/>
            <person name="Saif S."/>
            <person name="Shea T."/>
            <person name="Sykes S."/>
            <person name="Wortman J."/>
            <person name="Nusbaum C."/>
            <person name="Birren B."/>
        </authorList>
    </citation>
    <scope>NUCLEOTIDE SEQUENCE [LARGE SCALE GENOMIC DNA]</scope>
    <source>
        <strain evidence="1">CJ02B3</strain>
    </source>
</reference>
<dbReference type="Proteomes" id="UP000053236">
    <property type="component" value="Unassembled WGS sequence"/>
</dbReference>
<gene>
    <name evidence="1" type="ORF">L915_16438</name>
</gene>
<organism evidence="1">
    <name type="scientific">Phytophthora nicotianae</name>
    <name type="common">Potato buckeye rot agent</name>
    <name type="synonym">Phytophthora parasitica</name>
    <dbReference type="NCBI Taxonomy" id="4792"/>
    <lineage>
        <taxon>Eukaryota</taxon>
        <taxon>Sar</taxon>
        <taxon>Stramenopiles</taxon>
        <taxon>Oomycota</taxon>
        <taxon>Peronosporomycetes</taxon>
        <taxon>Peronosporales</taxon>
        <taxon>Peronosporaceae</taxon>
        <taxon>Phytophthora</taxon>
    </lineage>
</organism>
<name>W2G503_PHYNI</name>
<accession>W2G503</accession>
<proteinExistence type="predicted"/>
<protein>
    <submittedName>
        <fullName evidence="1">Uncharacterized protein</fullName>
    </submittedName>
</protein>
<sequence length="82" mass="9536">MAAESQNWQQKVETGNRKVAWRITFSDTATLRVPFLLASWIRRSAPNYHPKGCLEYRLRRYRNVGFADVDDGASSRRCSRLC</sequence>
<dbReference type="EMBL" id="KI688461">
    <property type="protein sequence ID" value="ETK77291.1"/>
    <property type="molecule type" value="Genomic_DNA"/>
</dbReference>
<dbReference type="AlphaFoldDB" id="W2G503"/>
<evidence type="ECO:0000313" key="1">
    <source>
        <dbReference type="EMBL" id="ETK77291.1"/>
    </source>
</evidence>